<keyword evidence="3 6" id="KW-0812">Transmembrane</keyword>
<evidence type="ECO:0000256" key="3">
    <source>
        <dbReference type="ARBA" id="ARBA00022692"/>
    </source>
</evidence>
<feature type="domain" description="ABC3 transporter permease C-terminal" evidence="7">
    <location>
        <begin position="59"/>
        <end position="169"/>
    </location>
</feature>
<protein>
    <submittedName>
        <fullName evidence="8">FtsX-like permease family</fullName>
    </submittedName>
</protein>
<feature type="transmembrane region" description="Helical" evidence="6">
    <location>
        <begin position="108"/>
        <end position="130"/>
    </location>
</feature>
<keyword evidence="4 6" id="KW-1133">Transmembrane helix</keyword>
<feature type="transmembrane region" description="Helical" evidence="6">
    <location>
        <begin position="283"/>
        <end position="305"/>
    </location>
</feature>
<dbReference type="AlphaFoldDB" id="A0A174DUN8"/>
<dbReference type="InterPro" id="IPR052536">
    <property type="entry name" value="ABC-4_Integral_Memb_Prot"/>
</dbReference>
<feature type="transmembrane region" description="Helical" evidence="6">
    <location>
        <begin position="17"/>
        <end position="39"/>
    </location>
</feature>
<evidence type="ECO:0000313" key="9">
    <source>
        <dbReference type="Proteomes" id="UP000095544"/>
    </source>
</evidence>
<keyword evidence="6" id="KW-0813">Transport</keyword>
<accession>A0A174DUN8</accession>
<evidence type="ECO:0000256" key="5">
    <source>
        <dbReference type="ARBA" id="ARBA00023136"/>
    </source>
</evidence>
<name>A0A174DUN8_9FIRM</name>
<dbReference type="STRING" id="39482.ERS852491_01752"/>
<dbReference type="InterPro" id="IPR027022">
    <property type="entry name" value="ABC_permease_BceB-typ"/>
</dbReference>
<evidence type="ECO:0000256" key="6">
    <source>
        <dbReference type="PIRNR" id="PIRNR018968"/>
    </source>
</evidence>
<dbReference type="Proteomes" id="UP000095544">
    <property type="component" value="Unassembled WGS sequence"/>
</dbReference>
<reference evidence="8 9" key="1">
    <citation type="submission" date="2015-09" db="EMBL/GenBank/DDBJ databases">
        <authorList>
            <consortium name="Pathogen Informatics"/>
        </authorList>
    </citation>
    <scope>NUCLEOTIDE SEQUENCE [LARGE SCALE GENOMIC DNA]</scope>
    <source>
        <strain evidence="8 9">2789STDY5834876</strain>
    </source>
</reference>
<dbReference type="PANTHER" id="PTHR46795">
    <property type="entry name" value="ABC TRANSPORTER PERMEASE-RELATED-RELATED"/>
    <property type="match status" value="1"/>
</dbReference>
<feature type="transmembrane region" description="Helical" evidence="6">
    <location>
        <begin position="51"/>
        <end position="76"/>
    </location>
</feature>
<dbReference type="InterPro" id="IPR003838">
    <property type="entry name" value="ABC3_permease_C"/>
</dbReference>
<dbReference type="RefSeq" id="WP_055152632.1">
    <property type="nucleotide sequence ID" value="NZ_CYZU01000013.1"/>
</dbReference>
<dbReference type="EMBL" id="CYZU01000013">
    <property type="protein sequence ID" value="CUO27948.1"/>
    <property type="molecule type" value="Genomic_DNA"/>
</dbReference>
<dbReference type="GO" id="GO:0055085">
    <property type="term" value="P:transmembrane transport"/>
    <property type="evidence" value="ECO:0007669"/>
    <property type="project" value="UniProtKB-UniRule"/>
</dbReference>
<keyword evidence="5 6" id="KW-0472">Membrane</keyword>
<feature type="transmembrane region" description="Helical" evidence="6">
    <location>
        <begin position="601"/>
        <end position="625"/>
    </location>
</feature>
<dbReference type="Pfam" id="PF02687">
    <property type="entry name" value="FtsX"/>
    <property type="match status" value="1"/>
</dbReference>
<dbReference type="PIRSF" id="PIRSF018968">
    <property type="entry name" value="ABC_permease_BceB"/>
    <property type="match status" value="1"/>
</dbReference>
<feature type="transmembrane region" description="Helical" evidence="6">
    <location>
        <begin position="233"/>
        <end position="255"/>
    </location>
</feature>
<feature type="transmembrane region" description="Helical" evidence="6">
    <location>
        <begin position="150"/>
        <end position="169"/>
    </location>
</feature>
<feature type="transmembrane region" description="Helical" evidence="6">
    <location>
        <begin position="203"/>
        <end position="221"/>
    </location>
</feature>
<evidence type="ECO:0000259" key="7">
    <source>
        <dbReference type="Pfam" id="PF02687"/>
    </source>
</evidence>
<proteinExistence type="inferred from homology"/>
<evidence type="ECO:0000256" key="1">
    <source>
        <dbReference type="ARBA" id="ARBA00004651"/>
    </source>
</evidence>
<dbReference type="OrthoDB" id="9781780at2"/>
<evidence type="ECO:0000256" key="4">
    <source>
        <dbReference type="ARBA" id="ARBA00022989"/>
    </source>
</evidence>
<feature type="transmembrane region" description="Helical" evidence="6">
    <location>
        <begin position="541"/>
        <end position="567"/>
    </location>
</feature>
<comment type="subcellular location">
    <subcellularLocation>
        <location evidence="1 6">Cell membrane</location>
        <topology evidence="1 6">Multi-pass membrane protein</topology>
    </subcellularLocation>
</comment>
<evidence type="ECO:0000313" key="8">
    <source>
        <dbReference type="EMBL" id="CUO27948.1"/>
    </source>
</evidence>
<dbReference type="PANTHER" id="PTHR46795:SF3">
    <property type="entry name" value="ABC TRANSPORTER PERMEASE"/>
    <property type="match status" value="1"/>
</dbReference>
<feature type="transmembrane region" description="Helical" evidence="6">
    <location>
        <begin position="637"/>
        <end position="658"/>
    </location>
</feature>
<sequence>MLTKLALRNARRSLRDYLIYLMTMVLITAMMFAFNSMIFSDAVLEICTEAGMLAAMLGMATFFIVLIIIWLVHYMVKFMAEKRSREFATYLLLGFCKKQIANLFLKETILLGGVAFVIGLLPGVFLQQILTTLIYAMVNADYSIRLEWKIGTLLMTAGIYCGSYLLALFRNKRRFKKMNIRDMMYMDHQNEELKNGNKSGKQWMFFASVAFMLIFGWMLLFGRFNDWNVYPMILGLVVSVYLLYMGLSAFLIGYIKKGRAGVWNQANIFVLRQLSSKIRTMQFTLGTLTVLFMVALIGASCALMLNQFQNTQSDEKWPFDIAVYHQDPDYDFTGEKEAIQKAAEIKDAYIYQIFENESDDMNNFLIHNYSLADKSSYYKYDTYMKLSDYNYLRRMLGYPEVSLGEKEYLLHIKSRLAKTAAPFTEHPIDIGGDPYTCSGIYTEGFEQSGHNGADYILIVPDQTAESMKPYYSLLMAQINGTVPKDFGDTLLSIQGITWNEEEYEYEGYGDADAHRGYGTDNIYVSDSYTFVRQNEMREMKFLMSTLIFPLFYIGLVFLCVALTVLAVQQLSDSSKYRYRYNLLRKLGLQEKELNSLILKQLFLYYLCPFIGALLISGGIAGYISHAFVTYSGVVAPVWSYFGLSLLLFGGIYMIYFIATYIEFKRNILGGERGRV</sequence>
<dbReference type="GO" id="GO:0005886">
    <property type="term" value="C:plasma membrane"/>
    <property type="evidence" value="ECO:0007669"/>
    <property type="project" value="UniProtKB-SubCell"/>
</dbReference>
<gene>
    <name evidence="8" type="ORF">ERS852491_01752</name>
</gene>
<evidence type="ECO:0000256" key="2">
    <source>
        <dbReference type="ARBA" id="ARBA00022475"/>
    </source>
</evidence>
<keyword evidence="2 6" id="KW-1003">Cell membrane</keyword>
<comment type="similarity">
    <text evidence="6">Belongs to the ABC-4 integral membrane protein family.</text>
</comment>
<organism evidence="8 9">
    <name type="scientific">Faecalicatena contorta</name>
    <dbReference type="NCBI Taxonomy" id="39482"/>
    <lineage>
        <taxon>Bacteria</taxon>
        <taxon>Bacillati</taxon>
        <taxon>Bacillota</taxon>
        <taxon>Clostridia</taxon>
        <taxon>Lachnospirales</taxon>
        <taxon>Lachnospiraceae</taxon>
        <taxon>Faecalicatena</taxon>
    </lineage>
</organism>